<protein>
    <submittedName>
        <fullName evidence="1">Uncharacterized protein</fullName>
    </submittedName>
</protein>
<proteinExistence type="predicted"/>
<evidence type="ECO:0000313" key="1">
    <source>
        <dbReference type="EMBL" id="POG78120.1"/>
    </source>
</evidence>
<comment type="caution">
    <text evidence="1">The sequence shown here is derived from an EMBL/GenBank/DDBJ whole genome shotgun (WGS) entry which is preliminary data.</text>
</comment>
<dbReference type="EMBL" id="AUPC02000035">
    <property type="protein sequence ID" value="POG78120.1"/>
    <property type="molecule type" value="Genomic_DNA"/>
</dbReference>
<gene>
    <name evidence="1" type="ORF">GLOIN_2v1767182</name>
</gene>
<keyword evidence="2" id="KW-1185">Reference proteome</keyword>
<reference evidence="1 2" key="1">
    <citation type="journal article" date="2013" name="Proc. Natl. Acad. Sci. U.S.A.">
        <title>Genome of an arbuscular mycorrhizal fungus provides insight into the oldest plant symbiosis.</title>
        <authorList>
            <person name="Tisserant E."/>
            <person name="Malbreil M."/>
            <person name="Kuo A."/>
            <person name="Kohler A."/>
            <person name="Symeonidi A."/>
            <person name="Balestrini R."/>
            <person name="Charron P."/>
            <person name="Duensing N."/>
            <person name="Frei Dit Frey N."/>
            <person name="Gianinazzi-Pearson V."/>
            <person name="Gilbert L.B."/>
            <person name="Handa Y."/>
            <person name="Herr J.R."/>
            <person name="Hijri M."/>
            <person name="Koul R."/>
            <person name="Kawaguchi M."/>
            <person name="Krajinski F."/>
            <person name="Lammers P.J."/>
            <person name="Masclaux F.G."/>
            <person name="Murat C."/>
            <person name="Morin E."/>
            <person name="Ndikumana S."/>
            <person name="Pagni M."/>
            <person name="Petitpierre D."/>
            <person name="Requena N."/>
            <person name="Rosikiewicz P."/>
            <person name="Riley R."/>
            <person name="Saito K."/>
            <person name="San Clemente H."/>
            <person name="Shapiro H."/>
            <person name="van Tuinen D."/>
            <person name="Becard G."/>
            <person name="Bonfante P."/>
            <person name="Paszkowski U."/>
            <person name="Shachar-Hill Y.Y."/>
            <person name="Tuskan G.A."/>
            <person name="Young P.W."/>
            <person name="Sanders I.R."/>
            <person name="Henrissat B."/>
            <person name="Rensing S.A."/>
            <person name="Grigoriev I.V."/>
            <person name="Corradi N."/>
            <person name="Roux C."/>
            <person name="Martin F."/>
        </authorList>
    </citation>
    <scope>NUCLEOTIDE SEQUENCE [LARGE SCALE GENOMIC DNA]</scope>
    <source>
        <strain evidence="1 2">DAOM 197198</strain>
    </source>
</reference>
<evidence type="ECO:0000313" key="2">
    <source>
        <dbReference type="Proteomes" id="UP000018888"/>
    </source>
</evidence>
<name>A0A2P4QKH2_RHIID</name>
<reference evidence="1 2" key="2">
    <citation type="journal article" date="2018" name="New Phytol.">
        <title>High intraspecific genome diversity in the model arbuscular mycorrhizal symbiont Rhizophagus irregularis.</title>
        <authorList>
            <person name="Chen E.C.H."/>
            <person name="Morin E."/>
            <person name="Beaudet D."/>
            <person name="Noel J."/>
            <person name="Yildirir G."/>
            <person name="Ndikumana S."/>
            <person name="Charron P."/>
            <person name="St-Onge C."/>
            <person name="Giorgi J."/>
            <person name="Kruger M."/>
            <person name="Marton T."/>
            <person name="Ropars J."/>
            <person name="Grigoriev I.V."/>
            <person name="Hainaut M."/>
            <person name="Henrissat B."/>
            <person name="Roux C."/>
            <person name="Martin F."/>
            <person name="Corradi N."/>
        </authorList>
    </citation>
    <scope>NUCLEOTIDE SEQUENCE [LARGE SCALE GENOMIC DNA]</scope>
    <source>
        <strain evidence="1 2">DAOM 197198</strain>
    </source>
</reference>
<sequence length="128" mass="14912">MNAFKEERNKIQDTLQIIACITDNTTNNDTLMSALEKTCQEKDALSNLKVGYIESKDEILNQNKEIVDVISKLLANLPDEKLILDVKTRWNSTYSMIKQSCELCKELEDIEWKLFDEINQLLHIFDRT</sequence>
<dbReference type="AlphaFoldDB" id="A0A2P4QKH2"/>
<accession>A0A2P4QKH2</accession>
<organism evidence="1 2">
    <name type="scientific">Rhizophagus irregularis (strain DAOM 181602 / DAOM 197198 / MUCL 43194)</name>
    <name type="common">Arbuscular mycorrhizal fungus</name>
    <name type="synonym">Glomus intraradices</name>
    <dbReference type="NCBI Taxonomy" id="747089"/>
    <lineage>
        <taxon>Eukaryota</taxon>
        <taxon>Fungi</taxon>
        <taxon>Fungi incertae sedis</taxon>
        <taxon>Mucoromycota</taxon>
        <taxon>Glomeromycotina</taxon>
        <taxon>Glomeromycetes</taxon>
        <taxon>Glomerales</taxon>
        <taxon>Glomeraceae</taxon>
        <taxon>Rhizophagus</taxon>
    </lineage>
</organism>
<dbReference type="Proteomes" id="UP000018888">
    <property type="component" value="Unassembled WGS sequence"/>
</dbReference>